<dbReference type="PANTHER" id="PTHR34295:SF1">
    <property type="entry name" value="BIOTIN TRANSPORTER BIOY"/>
    <property type="match status" value="1"/>
</dbReference>
<keyword evidence="3" id="KW-1133">Transmembrane helix</keyword>
<keyword evidence="2 3" id="KW-0472">Membrane</keyword>
<proteinExistence type="inferred from homology"/>
<dbReference type="AlphaFoldDB" id="A0A6N9H8G9"/>
<feature type="transmembrane region" description="Helical" evidence="3">
    <location>
        <begin position="132"/>
        <end position="155"/>
    </location>
</feature>
<keyword evidence="3" id="KW-0812">Transmembrane</keyword>
<keyword evidence="2" id="KW-1003">Cell membrane</keyword>
<evidence type="ECO:0000256" key="3">
    <source>
        <dbReference type="SAM" id="Phobius"/>
    </source>
</evidence>
<dbReference type="Gene3D" id="1.10.1760.20">
    <property type="match status" value="1"/>
</dbReference>
<dbReference type="GO" id="GO:0015225">
    <property type="term" value="F:biotin transmembrane transporter activity"/>
    <property type="evidence" value="ECO:0007669"/>
    <property type="project" value="UniProtKB-UniRule"/>
</dbReference>
<name>A0A6N9H8G9_9MICO</name>
<organism evidence="4 5">
    <name type="scientific">Brevibacterium rongguiense</name>
    <dbReference type="NCBI Taxonomy" id="2695267"/>
    <lineage>
        <taxon>Bacteria</taxon>
        <taxon>Bacillati</taxon>
        <taxon>Actinomycetota</taxon>
        <taxon>Actinomycetes</taxon>
        <taxon>Micrococcales</taxon>
        <taxon>Brevibacteriaceae</taxon>
        <taxon>Brevibacterium</taxon>
    </lineage>
</organism>
<reference evidence="4 5" key="1">
    <citation type="submission" date="2020-01" db="EMBL/GenBank/DDBJ databases">
        <authorList>
            <person name="Deng T."/>
        </authorList>
    </citation>
    <scope>NUCLEOTIDE SEQUENCE [LARGE SCALE GENOMIC DNA]</scope>
    <source>
        <strain evidence="4 5">5221</strain>
    </source>
</reference>
<comment type="similarity">
    <text evidence="1 2">Belongs to the BioY family.</text>
</comment>
<gene>
    <name evidence="4" type="ORF">GSY69_07650</name>
</gene>
<dbReference type="InterPro" id="IPR003784">
    <property type="entry name" value="BioY"/>
</dbReference>
<evidence type="ECO:0000256" key="2">
    <source>
        <dbReference type="PIRNR" id="PIRNR016661"/>
    </source>
</evidence>
<protein>
    <recommendedName>
        <fullName evidence="2">Biotin transporter</fullName>
    </recommendedName>
</protein>
<dbReference type="EMBL" id="WWEQ01000026">
    <property type="protein sequence ID" value="MYM19844.1"/>
    <property type="molecule type" value="Genomic_DNA"/>
</dbReference>
<feature type="transmembrane region" description="Helical" evidence="3">
    <location>
        <begin position="66"/>
        <end position="87"/>
    </location>
</feature>
<dbReference type="Pfam" id="PF02632">
    <property type="entry name" value="BioY"/>
    <property type="match status" value="1"/>
</dbReference>
<dbReference type="GO" id="GO:0005886">
    <property type="term" value="C:plasma membrane"/>
    <property type="evidence" value="ECO:0007669"/>
    <property type="project" value="UniProtKB-SubCell"/>
</dbReference>
<evidence type="ECO:0000313" key="5">
    <source>
        <dbReference type="Proteomes" id="UP000469215"/>
    </source>
</evidence>
<evidence type="ECO:0000313" key="4">
    <source>
        <dbReference type="EMBL" id="MYM19844.1"/>
    </source>
</evidence>
<dbReference type="PIRSF" id="PIRSF016661">
    <property type="entry name" value="BioY"/>
    <property type="match status" value="1"/>
</dbReference>
<comment type="caution">
    <text evidence="4">The sequence shown here is derived from an EMBL/GenBank/DDBJ whole genome shotgun (WGS) entry which is preliminary data.</text>
</comment>
<evidence type="ECO:0000256" key="1">
    <source>
        <dbReference type="ARBA" id="ARBA00010692"/>
    </source>
</evidence>
<keyword evidence="5" id="KW-1185">Reference proteome</keyword>
<dbReference type="Proteomes" id="UP000469215">
    <property type="component" value="Unassembled WGS sequence"/>
</dbReference>
<keyword evidence="2" id="KW-0813">Transport</keyword>
<feature type="transmembrane region" description="Helical" evidence="3">
    <location>
        <begin position="20"/>
        <end position="45"/>
    </location>
</feature>
<accession>A0A6N9H8G9</accession>
<dbReference type="PANTHER" id="PTHR34295">
    <property type="entry name" value="BIOTIN TRANSPORTER BIOY"/>
    <property type="match status" value="1"/>
</dbReference>
<dbReference type="RefSeq" id="WP_160953269.1">
    <property type="nucleotide sequence ID" value="NZ_WWEQ01000026.1"/>
</dbReference>
<comment type="subcellular location">
    <subcellularLocation>
        <location evidence="2">Cell membrane</location>
        <topology evidence="2">Multi-pass membrane protein</topology>
    </subcellularLocation>
</comment>
<sequence>MSQTTAAPAAAPRSAAADTALVAVFAALIAASAVAPAVPVGALGVPITVQTLIIAFTGMCLGPLRGFLATALYVALGLIGLPIFSSFRGGIGVLAGPSAGYIIAFPLFALLVGLVARWALARLTGWRLWLGMFAGAVVASVVCVHLLGALGMAVNGGLPLGAAFAADALYYPGDIVKNALAAALAVTVHRAFPQLLTRRVLRAR</sequence>
<feature type="transmembrane region" description="Helical" evidence="3">
    <location>
        <begin position="99"/>
        <end position="120"/>
    </location>
</feature>
<feature type="transmembrane region" description="Helical" evidence="3">
    <location>
        <begin position="175"/>
        <end position="192"/>
    </location>
</feature>